<dbReference type="SUPFAM" id="SSF52821">
    <property type="entry name" value="Rhodanese/Cell cycle control phosphatase"/>
    <property type="match status" value="1"/>
</dbReference>
<dbReference type="PRINTS" id="PR00700">
    <property type="entry name" value="PRTYPHPHTASE"/>
</dbReference>
<feature type="region of interest" description="Disordered" evidence="3">
    <location>
        <begin position="952"/>
        <end position="971"/>
    </location>
</feature>
<accession>A0ABQ0CM43</accession>
<dbReference type="InterPro" id="IPR050348">
    <property type="entry name" value="Protein-Tyr_Phosphatase"/>
</dbReference>
<feature type="compositionally biased region" description="Polar residues" evidence="3">
    <location>
        <begin position="102"/>
        <end position="115"/>
    </location>
</feature>
<dbReference type="PROSITE" id="PS50055">
    <property type="entry name" value="TYR_PHOSPHATASE_PTP"/>
    <property type="match status" value="1"/>
</dbReference>
<feature type="region of interest" description="Disordered" evidence="3">
    <location>
        <begin position="1"/>
        <end position="115"/>
    </location>
</feature>
<dbReference type="Pfam" id="PF00581">
    <property type="entry name" value="Rhodanese"/>
    <property type="match status" value="1"/>
</dbReference>
<dbReference type="CDD" id="cd01446">
    <property type="entry name" value="DSP_MapKP"/>
    <property type="match status" value="1"/>
</dbReference>
<dbReference type="Proteomes" id="UP001562357">
    <property type="component" value="Unassembled WGS sequence"/>
</dbReference>
<feature type="compositionally biased region" description="Low complexity" evidence="3">
    <location>
        <begin position="684"/>
        <end position="693"/>
    </location>
</feature>
<comment type="caution">
    <text evidence="7">The sequence shown here is derived from an EMBL/GenBank/DDBJ whole genome shotgun (WGS) entry which is preliminary data.</text>
</comment>
<dbReference type="InterPro" id="IPR003595">
    <property type="entry name" value="Tyr_Pase_cat"/>
</dbReference>
<feature type="compositionally biased region" description="Polar residues" evidence="3">
    <location>
        <begin position="174"/>
        <end position="192"/>
    </location>
</feature>
<dbReference type="InterPro" id="IPR016130">
    <property type="entry name" value="Tyr_Pase_AS"/>
</dbReference>
<dbReference type="Gene3D" id="3.90.190.10">
    <property type="entry name" value="Protein tyrosine phosphatase superfamily"/>
    <property type="match status" value="1"/>
</dbReference>
<evidence type="ECO:0000313" key="8">
    <source>
        <dbReference type="Proteomes" id="UP001562357"/>
    </source>
</evidence>
<dbReference type="PROSITE" id="PS00383">
    <property type="entry name" value="TYR_PHOSPHATASE_1"/>
    <property type="match status" value="1"/>
</dbReference>
<feature type="region of interest" description="Disordered" evidence="3">
    <location>
        <begin position="668"/>
        <end position="723"/>
    </location>
</feature>
<feature type="domain" description="Tyrosine specific protein phosphatases" evidence="5">
    <location>
        <begin position="812"/>
        <end position="934"/>
    </location>
</feature>
<evidence type="ECO:0000256" key="1">
    <source>
        <dbReference type="ARBA" id="ARBA00009649"/>
    </source>
</evidence>
<dbReference type="SMART" id="SM00450">
    <property type="entry name" value="RHOD"/>
    <property type="match status" value="1"/>
</dbReference>
<dbReference type="InterPro" id="IPR000387">
    <property type="entry name" value="Tyr_Pase_dom"/>
</dbReference>
<dbReference type="CDD" id="cd18533">
    <property type="entry name" value="PTP_fungal"/>
    <property type="match status" value="1"/>
</dbReference>
<feature type="compositionally biased region" description="Basic and acidic residues" evidence="3">
    <location>
        <begin position="198"/>
        <end position="208"/>
    </location>
</feature>
<evidence type="ECO:0000256" key="3">
    <source>
        <dbReference type="SAM" id="MobiDB-lite"/>
    </source>
</evidence>
<dbReference type="PROSITE" id="PS50206">
    <property type="entry name" value="RHODANESE_3"/>
    <property type="match status" value="1"/>
</dbReference>
<dbReference type="SMART" id="SM00404">
    <property type="entry name" value="PTPc_motif"/>
    <property type="match status" value="1"/>
</dbReference>
<dbReference type="PROSITE" id="PS50056">
    <property type="entry name" value="TYR_PHOSPHATASE_2"/>
    <property type="match status" value="1"/>
</dbReference>
<dbReference type="EC" id="3.1.3.48" evidence="2"/>
<comment type="similarity">
    <text evidence="1">Belongs to the protein-tyrosine phosphatase family. Non-receptor class subfamily.</text>
</comment>
<feature type="domain" description="Rhodanese" evidence="6">
    <location>
        <begin position="316"/>
        <end position="432"/>
    </location>
</feature>
<dbReference type="InterPro" id="IPR036873">
    <property type="entry name" value="Rhodanese-like_dom_sf"/>
</dbReference>
<reference evidence="8" key="1">
    <citation type="submission" date="2024-06" db="EMBL/GenBank/DDBJ databases">
        <title>Draft Genome Sequences of Epichloe bromicola Strains Isolated from Elymus ciliaris.</title>
        <authorList>
            <consortium name="Epichloe bromicola genome sequencing consortium"/>
            <person name="Miura A."/>
            <person name="Imano S."/>
            <person name="Ashida A."/>
            <person name="Sato I."/>
            <person name="Chiba S."/>
            <person name="Tanaka A."/>
            <person name="Camagna M."/>
            <person name="Takemoto D."/>
        </authorList>
    </citation>
    <scope>NUCLEOTIDE SEQUENCE [LARGE SCALE GENOMIC DNA]</scope>
    <source>
        <strain evidence="8">DP</strain>
    </source>
</reference>
<dbReference type="InterPro" id="IPR001763">
    <property type="entry name" value="Rhodanese-like_dom"/>
</dbReference>
<evidence type="ECO:0000256" key="2">
    <source>
        <dbReference type="ARBA" id="ARBA00013064"/>
    </source>
</evidence>
<evidence type="ECO:0000313" key="7">
    <source>
        <dbReference type="EMBL" id="GAB0134508.1"/>
    </source>
</evidence>
<dbReference type="Pfam" id="PF00102">
    <property type="entry name" value="Y_phosphatase"/>
    <property type="match status" value="3"/>
</dbReference>
<feature type="domain" description="Tyrosine-protein phosphatase" evidence="4">
    <location>
        <begin position="563"/>
        <end position="943"/>
    </location>
</feature>
<dbReference type="SUPFAM" id="SSF52799">
    <property type="entry name" value="(Phosphotyrosine protein) phosphatases II"/>
    <property type="match status" value="1"/>
</dbReference>
<proteinExistence type="inferred from homology"/>
<gene>
    <name evidence="7" type="primary">g2875</name>
    <name evidence="7" type="ORF">EsDP_00002875</name>
</gene>
<dbReference type="PANTHER" id="PTHR19134">
    <property type="entry name" value="RECEPTOR-TYPE TYROSINE-PROTEIN PHOSPHATASE"/>
    <property type="match status" value="1"/>
</dbReference>
<protein>
    <recommendedName>
        <fullName evidence="2">protein-tyrosine-phosphatase</fullName>
        <ecNumber evidence="2">3.1.3.48</ecNumber>
    </recommendedName>
</protein>
<organism evidence="7 8">
    <name type="scientific">Epichloe bromicola</name>
    <dbReference type="NCBI Taxonomy" id="79588"/>
    <lineage>
        <taxon>Eukaryota</taxon>
        <taxon>Fungi</taxon>
        <taxon>Dikarya</taxon>
        <taxon>Ascomycota</taxon>
        <taxon>Pezizomycotina</taxon>
        <taxon>Sordariomycetes</taxon>
        <taxon>Hypocreomycetidae</taxon>
        <taxon>Hypocreales</taxon>
        <taxon>Clavicipitaceae</taxon>
        <taxon>Epichloe</taxon>
    </lineage>
</organism>
<dbReference type="SMART" id="SM00194">
    <property type="entry name" value="PTPc"/>
    <property type="match status" value="1"/>
</dbReference>
<dbReference type="EMBL" id="BAAFGZ010000083">
    <property type="protein sequence ID" value="GAB0134508.1"/>
    <property type="molecule type" value="Genomic_DNA"/>
</dbReference>
<evidence type="ECO:0000259" key="6">
    <source>
        <dbReference type="PROSITE" id="PS50206"/>
    </source>
</evidence>
<dbReference type="InterPro" id="IPR000242">
    <property type="entry name" value="PTP_cat"/>
</dbReference>
<dbReference type="PANTHER" id="PTHR19134:SF561">
    <property type="entry name" value="PROTEIN TYROSINE PHOSPHATASE 36E, ISOFORM A"/>
    <property type="match status" value="1"/>
</dbReference>
<name>A0ABQ0CM43_9HYPO</name>
<sequence>MHDSKNGARTSPVQYKMKTQARHSPAARTPYHPHPHNHGSRSHRVTKSTTSPATSLRAPYSVGQNYPPMLSPTLNADGGRAPSPNYFGLVVESSNDPRDSSGPANHNWSPSSSVRSFGAALPKQVTLEPNSEFEAFKKAADLNRGMTFSLPTTQAVPQTSHPTSARPRPPRWHTFNSDTGSDASSLKSTNNMKGRPAKKGEADRDSLHDSAYMSSDSKRDSESSIQSPSHTTNTPPFETPGQMETPTPTPTPTPTSIFPRQEAADSRLSLNLPKVDPPSPQMSDLSRAATLPPKLDASLPGMVSGEELKNLIETVGLDKLLLLDIRSSQSFAQSRIQGALNLCIPTTLLKRATFNIQKLQQTFQGNMDSAQFSKWREMEWIIVYDALASDKRDAVTAQNMIKKFTNEGYNGKTAILRGGFSTFQTSFPTLVDKRSTSQTLTGQNCTSAKDGSNNLAPVIGGVSLPTLRNDQNPFFSNIRQNMDLADGVGQFEITRPQDLESPLLPSWIRSASSEADHGKEVSNKFLNIELDEQSRMRTAYAAFNPNQKSDCKFQLSGVEKGTKNRYKDILPFEHARVRLQCSSDGFCDYVNASHLSASRSNKRYIATQGPLPATFEDFWSVIWEQDVRVIVMLTAESEGGQLKCHPYWKGRDFGPIKLKALSEKKASLDIDKHRSNPTSTPCASSSSSSSSSSHEFARRRANTTTNSQSPTQPPPGPKGSDAPYVTIRKFALSHAAHPFAPMREITHLHFSAWPDFGTPAQPSHLLALVELANVMQRAVMPVETSSIVGPRAPTIDSAPFTWYDDPEPDAHSRPMLVHCSAGCGRTGTFCTVDSVIDMLKRQRKANLGVTQSRDKDGDVSMENADELVLPITSQDALSHGFFDRGIGGHNSQTWECSDVDTSWLQDDGVDLIQKTVQDFREQRLSMVQTLRQYVLCYETILEWLTRIQDGASNGMTGPQRARSGSLQQVRQ</sequence>
<evidence type="ECO:0000259" key="4">
    <source>
        <dbReference type="PROSITE" id="PS50055"/>
    </source>
</evidence>
<feature type="compositionally biased region" description="Polar residues" evidence="3">
    <location>
        <begin position="150"/>
        <end position="163"/>
    </location>
</feature>
<feature type="region of interest" description="Disordered" evidence="3">
    <location>
        <begin position="150"/>
        <end position="258"/>
    </location>
</feature>
<keyword evidence="8" id="KW-1185">Reference proteome</keyword>
<dbReference type="InterPro" id="IPR029021">
    <property type="entry name" value="Prot-tyrosine_phosphatase-like"/>
</dbReference>
<dbReference type="Gene3D" id="3.40.250.10">
    <property type="entry name" value="Rhodanese-like domain"/>
    <property type="match status" value="1"/>
</dbReference>
<feature type="compositionally biased region" description="Basic residues" evidence="3">
    <location>
        <begin position="31"/>
        <end position="46"/>
    </location>
</feature>
<evidence type="ECO:0000259" key="5">
    <source>
        <dbReference type="PROSITE" id="PS50056"/>
    </source>
</evidence>